<dbReference type="InterPro" id="IPR042277">
    <property type="entry name" value="IST1-like"/>
</dbReference>
<evidence type="ECO:0008006" key="5">
    <source>
        <dbReference type="Google" id="ProtNLM"/>
    </source>
</evidence>
<dbReference type="Proteomes" id="UP000198406">
    <property type="component" value="Unassembled WGS sequence"/>
</dbReference>
<dbReference type="EMBL" id="BDSP01000092">
    <property type="protein sequence ID" value="GAX15410.1"/>
    <property type="molecule type" value="Genomic_DNA"/>
</dbReference>
<reference evidence="3 4" key="1">
    <citation type="journal article" date="2015" name="Plant Cell">
        <title>Oil accumulation by the oleaginous diatom Fistulifera solaris as revealed by the genome and transcriptome.</title>
        <authorList>
            <person name="Tanaka T."/>
            <person name="Maeda Y."/>
            <person name="Veluchamy A."/>
            <person name="Tanaka M."/>
            <person name="Abida H."/>
            <person name="Marechal E."/>
            <person name="Bowler C."/>
            <person name="Muto M."/>
            <person name="Sunaga Y."/>
            <person name="Tanaka M."/>
            <person name="Yoshino T."/>
            <person name="Taniguchi T."/>
            <person name="Fukuda Y."/>
            <person name="Nemoto M."/>
            <person name="Matsumoto M."/>
            <person name="Wong P.S."/>
            <person name="Aburatani S."/>
            <person name="Fujibuchi W."/>
        </authorList>
    </citation>
    <scope>NUCLEOTIDE SEQUENCE [LARGE SCALE GENOMIC DNA]</scope>
    <source>
        <strain evidence="3 4">JPCC DA0580</strain>
    </source>
</reference>
<dbReference type="Pfam" id="PF03398">
    <property type="entry name" value="Ist1"/>
    <property type="match status" value="1"/>
</dbReference>
<dbReference type="GO" id="GO:0015031">
    <property type="term" value="P:protein transport"/>
    <property type="evidence" value="ECO:0007669"/>
    <property type="project" value="InterPro"/>
</dbReference>
<sequence>MAVGRIQIASNKKAALQKQNMREVAKMLAEDPPKEEKARIRAEALIRDDYLIEAYEILQLGCELLYERMKLIDYSSDCPNDLVTVVSTIIWASHRVDIPELVLIRKQFKAKYGKEFEERALQNAGNVLNQRVVHKLSVEPPAAALVQIYLERICEKHQVDWSPKLKLTAAQLSQPMAAPLGDSVGIAQGTGLGIIVDDVSSKAYGSKQSPTFVSVPRMAPYIPPSMSNNFSETDPEITVPAARNSNGKSTGVSSISGESDDDEDGGDEPGMPPSAPSSVSPSGASTATSMTSSFADLAARFQQLKK</sequence>
<accession>A0A1Z5JN21</accession>
<organism evidence="3 4">
    <name type="scientific">Fistulifera solaris</name>
    <name type="common">Oleaginous diatom</name>
    <dbReference type="NCBI Taxonomy" id="1519565"/>
    <lineage>
        <taxon>Eukaryota</taxon>
        <taxon>Sar</taxon>
        <taxon>Stramenopiles</taxon>
        <taxon>Ochrophyta</taxon>
        <taxon>Bacillariophyta</taxon>
        <taxon>Bacillariophyceae</taxon>
        <taxon>Bacillariophycidae</taxon>
        <taxon>Naviculales</taxon>
        <taxon>Naviculaceae</taxon>
        <taxon>Fistulifera</taxon>
    </lineage>
</organism>
<evidence type="ECO:0000313" key="4">
    <source>
        <dbReference type="Proteomes" id="UP000198406"/>
    </source>
</evidence>
<dbReference type="OrthoDB" id="29853at2759"/>
<dbReference type="InterPro" id="IPR005061">
    <property type="entry name" value="Ist1"/>
</dbReference>
<comment type="caution">
    <text evidence="3">The sequence shown here is derived from an EMBL/GenBank/DDBJ whole genome shotgun (WGS) entry which is preliminary data.</text>
</comment>
<evidence type="ECO:0000256" key="1">
    <source>
        <dbReference type="ARBA" id="ARBA00005536"/>
    </source>
</evidence>
<name>A0A1Z5JN21_FISSO</name>
<feature type="compositionally biased region" description="Acidic residues" evidence="2">
    <location>
        <begin position="258"/>
        <end position="267"/>
    </location>
</feature>
<dbReference type="FunFam" id="1.20.1260.60:FF:000002">
    <property type="entry name" value="Vacuolar protein sorting-associated protein IST1"/>
    <property type="match status" value="1"/>
</dbReference>
<keyword evidence="4" id="KW-1185">Reference proteome</keyword>
<dbReference type="PANTHER" id="PTHR12161:SF5">
    <property type="entry name" value="IST1 HOMOLOG"/>
    <property type="match status" value="1"/>
</dbReference>
<evidence type="ECO:0000256" key="2">
    <source>
        <dbReference type="SAM" id="MobiDB-lite"/>
    </source>
</evidence>
<dbReference type="PANTHER" id="PTHR12161">
    <property type="entry name" value="IST1 FAMILY MEMBER"/>
    <property type="match status" value="1"/>
</dbReference>
<dbReference type="Gene3D" id="1.20.1260.60">
    <property type="entry name" value="Vacuolar protein sorting-associated protein Ist1"/>
    <property type="match status" value="1"/>
</dbReference>
<dbReference type="AlphaFoldDB" id="A0A1Z5JN21"/>
<evidence type="ECO:0000313" key="3">
    <source>
        <dbReference type="EMBL" id="GAX15410.1"/>
    </source>
</evidence>
<gene>
    <name evidence="3" type="ORF">FisN_8Lh294</name>
</gene>
<feature type="region of interest" description="Disordered" evidence="2">
    <location>
        <begin position="226"/>
        <end position="291"/>
    </location>
</feature>
<comment type="similarity">
    <text evidence="1">Belongs to the IST1 family.</text>
</comment>
<proteinExistence type="inferred from homology"/>
<dbReference type="InParanoid" id="A0A1Z5JN21"/>
<protein>
    <recommendedName>
        <fullName evidence="5">IST1 homolog</fullName>
    </recommendedName>
</protein>
<feature type="compositionally biased region" description="Low complexity" evidence="2">
    <location>
        <begin position="276"/>
        <end position="291"/>
    </location>
</feature>